<reference evidence="2 3" key="1">
    <citation type="submission" date="2016-10" db="EMBL/GenBank/DDBJ databases">
        <authorList>
            <person name="de Groot N.N."/>
        </authorList>
    </citation>
    <scope>NUCLEOTIDE SEQUENCE [LARGE SCALE GENOMIC DNA]</scope>
    <source>
        <strain evidence="2 3">CGMCC 4.5598</strain>
    </source>
</reference>
<sequence length="267" mass="27564">MFRLLAMLAAVAPAVLSVLIPGESCGWFAYTPLSEALPGPGALPTVVWTLGEWSAELLPVALALLALWLPRRFAVLGASLSAAVLVLGALTVVIPYLTPCGPQRGEWLLLLCYAAALTACLLDRADRRPRRPARRATAAAWTAVLFIAVGLDLAATMPVSSTTEDLGCYANLEDTWALVQMHLFTAEAAGVWVGVAAVGAVLAPGPAALFAALVLLVPALYEPVAQLASSSATSNCSGGLELINWSYVAAAALGVVGSLAPRSHTAP</sequence>
<feature type="transmembrane region" description="Helical" evidence="1">
    <location>
        <begin position="242"/>
        <end position="260"/>
    </location>
</feature>
<feature type="transmembrane region" description="Helical" evidence="1">
    <location>
        <begin position="107"/>
        <end position="125"/>
    </location>
</feature>
<dbReference type="STRING" id="568860.SAMN05421811_112188"/>
<dbReference type="AlphaFoldDB" id="A0A1I0L643"/>
<feature type="transmembrane region" description="Helical" evidence="1">
    <location>
        <begin position="75"/>
        <end position="95"/>
    </location>
</feature>
<dbReference type="EMBL" id="FOHX01000012">
    <property type="protein sequence ID" value="SEU35096.1"/>
    <property type="molecule type" value="Genomic_DNA"/>
</dbReference>
<evidence type="ECO:0000256" key="1">
    <source>
        <dbReference type="SAM" id="Phobius"/>
    </source>
</evidence>
<feature type="transmembrane region" description="Helical" evidence="1">
    <location>
        <begin position="137"/>
        <end position="157"/>
    </location>
</feature>
<dbReference type="RefSeq" id="WP_091088822.1">
    <property type="nucleotide sequence ID" value="NZ_FOHX01000012.1"/>
</dbReference>
<proteinExistence type="predicted"/>
<organism evidence="2 3">
    <name type="scientific">Nonomuraea wenchangensis</name>
    <dbReference type="NCBI Taxonomy" id="568860"/>
    <lineage>
        <taxon>Bacteria</taxon>
        <taxon>Bacillati</taxon>
        <taxon>Actinomycetota</taxon>
        <taxon>Actinomycetes</taxon>
        <taxon>Streptosporangiales</taxon>
        <taxon>Streptosporangiaceae</taxon>
        <taxon>Nonomuraea</taxon>
    </lineage>
</organism>
<name>A0A1I0L643_9ACTN</name>
<keyword evidence="1" id="KW-1133">Transmembrane helix</keyword>
<accession>A0A1I0L643</accession>
<evidence type="ECO:0000313" key="2">
    <source>
        <dbReference type="EMBL" id="SEU35096.1"/>
    </source>
</evidence>
<gene>
    <name evidence="2" type="ORF">SAMN05421811_112188</name>
</gene>
<keyword evidence="3" id="KW-1185">Reference proteome</keyword>
<dbReference type="Proteomes" id="UP000199361">
    <property type="component" value="Unassembled WGS sequence"/>
</dbReference>
<feature type="transmembrane region" description="Helical" evidence="1">
    <location>
        <begin position="45"/>
        <end position="68"/>
    </location>
</feature>
<keyword evidence="1" id="KW-0812">Transmembrane</keyword>
<protein>
    <submittedName>
        <fullName evidence="2">Uncharacterized protein</fullName>
    </submittedName>
</protein>
<feature type="transmembrane region" description="Helical" evidence="1">
    <location>
        <begin position="191"/>
        <end position="221"/>
    </location>
</feature>
<evidence type="ECO:0000313" key="3">
    <source>
        <dbReference type="Proteomes" id="UP000199361"/>
    </source>
</evidence>
<keyword evidence="1" id="KW-0472">Membrane</keyword>